<evidence type="ECO:0000313" key="5">
    <source>
        <dbReference type="Proteomes" id="UP001352852"/>
    </source>
</evidence>
<keyword evidence="2" id="KW-0175">Coiled coil</keyword>
<sequence length="650" mass="74554">MRVHSDSDSEGLRLNNLLNQGGISVGRWFRGKLKKMKRPSNPQDGSSSLTDGTQSVVDEDSPVANQTFEQLLEEQCLYKASLLLIDRENELFGKITEEEVLQHHAEETEKLSTERRALEKQIQHTLQQSLSLRLEEVADEAAVSALTMALTSAVKAIYKEEEQDLLRKPVRSRTPSNWKKLHDSILHSLVEARMDNTSVVLAGLAEQSSIQLDIQCMGRQLKEDLILVVNVLKSCYPEEANICQFYAKLYHQNLSAKLKKIVDFVLDDKDCAFILRWVNEYYPGILKKPELASEIDSAALGKLLPTDLLDCLEKQYLETQQSELSTYMNRVLEEEIKTWNRREQPPREDGCYTSPLAYDIIQLISGMVTAAEKVTGSQQKAQSITCQLTDLLQRFKAFQEEIIKQNKCNSNAYIKAHLGCVEQFRDIFQRKGHLFPNDVQEDCLAVLTNMKQSAYTFLLSSVHANLKPQYRKLGTSDWLGNKTLFEKLLSSMENELQDLEGLPQSCHQGVISEFHQQVTQEYVKRLLRREIKLRDREHQQKAFITVTDNAETLHKRFKKMGSQEDWLKEILTNIAEMLKLQHIPALQMQIVSLGHAYPDLSERHVSALLKLKTNLSKEDRHKIKATLSDTRKEAYEGVKFQPFFSKVELK</sequence>
<dbReference type="SUPFAM" id="SSF47874">
    <property type="entry name" value="Annexin"/>
    <property type="match status" value="1"/>
</dbReference>
<feature type="compositionally biased region" description="Polar residues" evidence="3">
    <location>
        <begin position="40"/>
        <end position="56"/>
    </location>
</feature>
<reference evidence="4 5" key="1">
    <citation type="submission" date="2021-06" db="EMBL/GenBank/DDBJ databases">
        <authorList>
            <person name="Palmer J.M."/>
        </authorList>
    </citation>
    <scope>NUCLEOTIDE SEQUENCE [LARGE SCALE GENOMIC DNA]</scope>
    <source>
        <strain evidence="4 5">CL_MEX2019</strain>
        <tissue evidence="4">Muscle</tissue>
    </source>
</reference>
<gene>
    <name evidence="4" type="ORF">CHARACLAT_024237</name>
</gene>
<dbReference type="InterPro" id="IPR010326">
    <property type="entry name" value="EXOC3/Sec6"/>
</dbReference>
<feature type="region of interest" description="Disordered" evidence="3">
    <location>
        <begin position="34"/>
        <end position="57"/>
    </location>
</feature>
<organism evidence="4 5">
    <name type="scientific">Characodon lateralis</name>
    <dbReference type="NCBI Taxonomy" id="208331"/>
    <lineage>
        <taxon>Eukaryota</taxon>
        <taxon>Metazoa</taxon>
        <taxon>Chordata</taxon>
        <taxon>Craniata</taxon>
        <taxon>Vertebrata</taxon>
        <taxon>Euteleostomi</taxon>
        <taxon>Actinopterygii</taxon>
        <taxon>Neopterygii</taxon>
        <taxon>Teleostei</taxon>
        <taxon>Neoteleostei</taxon>
        <taxon>Acanthomorphata</taxon>
        <taxon>Ovalentaria</taxon>
        <taxon>Atherinomorphae</taxon>
        <taxon>Cyprinodontiformes</taxon>
        <taxon>Goodeidae</taxon>
        <taxon>Characodon</taxon>
    </lineage>
</organism>
<evidence type="ECO:0000313" key="4">
    <source>
        <dbReference type="EMBL" id="MED6288210.1"/>
    </source>
</evidence>
<dbReference type="Gene3D" id="1.10.357.50">
    <property type="match status" value="1"/>
</dbReference>
<dbReference type="Proteomes" id="UP001352852">
    <property type="component" value="Unassembled WGS sequence"/>
</dbReference>
<dbReference type="EMBL" id="JAHUTJ010060030">
    <property type="protein sequence ID" value="MED6288210.1"/>
    <property type="molecule type" value="Genomic_DNA"/>
</dbReference>
<accession>A0ABU7EQ46</accession>
<evidence type="ECO:0000256" key="2">
    <source>
        <dbReference type="SAM" id="Coils"/>
    </source>
</evidence>
<evidence type="ECO:0000256" key="1">
    <source>
        <dbReference type="ARBA" id="ARBA00009447"/>
    </source>
</evidence>
<comment type="caution">
    <text evidence="4">The sequence shown here is derived from an EMBL/GenBank/DDBJ whole genome shotgun (WGS) entry which is preliminary data.</text>
</comment>
<dbReference type="Pfam" id="PF06046">
    <property type="entry name" value="Sec6"/>
    <property type="match status" value="1"/>
</dbReference>
<evidence type="ECO:0000256" key="3">
    <source>
        <dbReference type="SAM" id="MobiDB-lite"/>
    </source>
</evidence>
<dbReference type="Gene3D" id="1.10.357.70">
    <property type="entry name" value="Exocyst complex component Sec6, C-terminal domain"/>
    <property type="match status" value="1"/>
</dbReference>
<evidence type="ECO:0008006" key="6">
    <source>
        <dbReference type="Google" id="ProtNLM"/>
    </source>
</evidence>
<comment type="similarity">
    <text evidence="1">Belongs to the SEC6 family.</text>
</comment>
<proteinExistence type="inferred from homology"/>
<keyword evidence="5" id="KW-1185">Reference proteome</keyword>
<dbReference type="PANTHER" id="PTHR21292:SF4">
    <property type="entry name" value="TUMOR NECROSIS FACTOR ALPHA-INDUCED PROTEIN 2"/>
    <property type="match status" value="1"/>
</dbReference>
<name>A0ABU7EQ46_9TELE</name>
<feature type="coiled-coil region" evidence="2">
    <location>
        <begin position="101"/>
        <end position="128"/>
    </location>
</feature>
<dbReference type="PANTHER" id="PTHR21292">
    <property type="entry name" value="EXOCYST COMPLEX COMPONENT SEC6-RELATED"/>
    <property type="match status" value="1"/>
</dbReference>
<dbReference type="InterPro" id="IPR042532">
    <property type="entry name" value="EXOC3/Sec6_C"/>
</dbReference>
<dbReference type="InterPro" id="IPR037104">
    <property type="entry name" value="Annexin_sf"/>
</dbReference>
<protein>
    <recommendedName>
        <fullName evidence="6">Tumor necrosis factor alpha-induced protein 2</fullName>
    </recommendedName>
</protein>